<evidence type="ECO:0000256" key="4">
    <source>
        <dbReference type="ARBA" id="ARBA00023263"/>
    </source>
</evidence>
<organism evidence="7 8">
    <name type="scientific">Entomomonas moraniae</name>
    <dbReference type="NCBI Taxonomy" id="2213226"/>
    <lineage>
        <taxon>Bacteria</taxon>
        <taxon>Pseudomonadati</taxon>
        <taxon>Pseudomonadota</taxon>
        <taxon>Gammaproteobacteria</taxon>
        <taxon>Pseudomonadales</taxon>
        <taxon>Pseudomonadaceae</taxon>
        <taxon>Entomomonas</taxon>
    </lineage>
</organism>
<dbReference type="InterPro" id="IPR000259">
    <property type="entry name" value="Adhesion_dom_fimbrial"/>
</dbReference>
<evidence type="ECO:0000256" key="3">
    <source>
        <dbReference type="ARBA" id="ARBA00022729"/>
    </source>
</evidence>
<proteinExistence type="inferred from homology"/>
<feature type="signal peptide" evidence="5">
    <location>
        <begin position="1"/>
        <end position="24"/>
    </location>
</feature>
<evidence type="ECO:0000256" key="5">
    <source>
        <dbReference type="SAM" id="SignalP"/>
    </source>
</evidence>
<evidence type="ECO:0000259" key="6">
    <source>
        <dbReference type="Pfam" id="PF00419"/>
    </source>
</evidence>
<feature type="chain" id="PRO_5019045142" evidence="5">
    <location>
        <begin position="25"/>
        <end position="175"/>
    </location>
</feature>
<dbReference type="Gene3D" id="2.60.40.1090">
    <property type="entry name" value="Fimbrial-type adhesion domain"/>
    <property type="match status" value="1"/>
</dbReference>
<keyword evidence="4" id="KW-0281">Fimbrium</keyword>
<accession>A0A3S9XC57</accession>
<comment type="subcellular location">
    <subcellularLocation>
        <location evidence="1">Fimbrium</location>
    </subcellularLocation>
</comment>
<feature type="domain" description="Fimbrial-type adhesion" evidence="6">
    <location>
        <begin position="32"/>
        <end position="174"/>
    </location>
</feature>
<evidence type="ECO:0000256" key="1">
    <source>
        <dbReference type="ARBA" id="ARBA00004561"/>
    </source>
</evidence>
<dbReference type="SUPFAM" id="SSF49401">
    <property type="entry name" value="Bacterial adhesins"/>
    <property type="match status" value="1"/>
</dbReference>
<name>A0A3S9XC57_9GAMM</name>
<dbReference type="Proteomes" id="UP000273143">
    <property type="component" value="Chromosome"/>
</dbReference>
<dbReference type="InterPro" id="IPR008966">
    <property type="entry name" value="Adhesion_dom_sf"/>
</dbReference>
<keyword evidence="3 5" id="KW-0732">Signal</keyword>
<gene>
    <name evidence="7" type="ORF">DM558_04000</name>
</gene>
<sequence>MKVKKFKIALLVSSLSLLSVNCFALDGGVLTFKGLISTKTCNVDVDGVASSPVVTLPSIPSTDLPNVGSTAGAKEFRINLTNCNIYVTRARSTLIGNRVTTSGNLGSIGTAKNVSIQVANAWNSSVIDFSQQEEIISLPTELGKAYIPFIAKYYAEGTVTGGTVIATAQYALIYE</sequence>
<dbReference type="PANTHER" id="PTHR33420">
    <property type="entry name" value="FIMBRIAL SUBUNIT ELFA-RELATED"/>
    <property type="match status" value="1"/>
</dbReference>
<dbReference type="Pfam" id="PF00419">
    <property type="entry name" value="Fimbrial"/>
    <property type="match status" value="1"/>
</dbReference>
<dbReference type="GO" id="GO:0009289">
    <property type="term" value="C:pilus"/>
    <property type="evidence" value="ECO:0007669"/>
    <property type="project" value="UniProtKB-SubCell"/>
</dbReference>
<evidence type="ECO:0000313" key="8">
    <source>
        <dbReference type="Proteomes" id="UP000273143"/>
    </source>
</evidence>
<dbReference type="EMBL" id="CP029822">
    <property type="protein sequence ID" value="AZS49990.1"/>
    <property type="molecule type" value="Genomic_DNA"/>
</dbReference>
<evidence type="ECO:0000313" key="7">
    <source>
        <dbReference type="EMBL" id="AZS49990.1"/>
    </source>
</evidence>
<dbReference type="KEGG" id="emo:DM558_04000"/>
<reference evidence="8" key="1">
    <citation type="submission" date="2018-06" db="EMBL/GenBank/DDBJ databases">
        <title>Complete genome of Pseudomonas insecticola strain QZS01.</title>
        <authorList>
            <person name="Wang J."/>
            <person name="Su Q."/>
        </authorList>
    </citation>
    <scope>NUCLEOTIDE SEQUENCE [LARGE SCALE GENOMIC DNA]</scope>
    <source>
        <strain evidence="8">QZS01</strain>
    </source>
</reference>
<protein>
    <submittedName>
        <fullName evidence="7">Type 1 fimbrial protein</fullName>
    </submittedName>
</protein>
<dbReference type="GO" id="GO:0043709">
    <property type="term" value="P:cell adhesion involved in single-species biofilm formation"/>
    <property type="evidence" value="ECO:0007669"/>
    <property type="project" value="TreeGrafter"/>
</dbReference>
<evidence type="ECO:0000256" key="2">
    <source>
        <dbReference type="ARBA" id="ARBA00006671"/>
    </source>
</evidence>
<dbReference type="InterPro" id="IPR036937">
    <property type="entry name" value="Adhesion_dom_fimbrial_sf"/>
</dbReference>
<dbReference type="InterPro" id="IPR050263">
    <property type="entry name" value="Bact_Fimbrial_Adh_Pro"/>
</dbReference>
<dbReference type="AlphaFoldDB" id="A0A3S9XC57"/>
<keyword evidence="8" id="KW-1185">Reference proteome</keyword>
<comment type="similarity">
    <text evidence="2">Belongs to the fimbrial protein family.</text>
</comment>
<dbReference type="PANTHER" id="PTHR33420:SF3">
    <property type="entry name" value="FIMBRIAL SUBUNIT ELFA"/>
    <property type="match status" value="1"/>
</dbReference>